<dbReference type="PANTHER" id="PTHR11431:SF127">
    <property type="entry name" value="BACTERIAL NON-HEME FERRITIN"/>
    <property type="match status" value="1"/>
</dbReference>
<dbReference type="GO" id="GO:0005829">
    <property type="term" value="C:cytosol"/>
    <property type="evidence" value="ECO:0007669"/>
    <property type="project" value="TreeGrafter"/>
</dbReference>
<feature type="binding site" evidence="8">
    <location>
        <position position="169"/>
    </location>
    <ligand>
        <name>Fe cation</name>
        <dbReference type="ChEBI" id="CHEBI:24875"/>
        <label>1</label>
    </ligand>
</feature>
<evidence type="ECO:0000256" key="8">
    <source>
        <dbReference type="PIRSR" id="PIRSR601519-1"/>
    </source>
</evidence>
<feature type="binding site" evidence="8">
    <location>
        <position position="92"/>
    </location>
    <ligand>
        <name>Fe cation</name>
        <dbReference type="ChEBI" id="CHEBI:24875"/>
        <label>1</label>
    </ligand>
</feature>
<keyword evidence="10" id="KW-0472">Membrane</keyword>
<evidence type="ECO:0000313" key="12">
    <source>
        <dbReference type="EMBL" id="CEG24239.1"/>
    </source>
</evidence>
<keyword evidence="10" id="KW-1133">Transmembrane helix</keyword>
<reference evidence="12 13" key="1">
    <citation type="submission" date="2014-09" db="EMBL/GenBank/DDBJ databases">
        <authorList>
            <person name="Urmite Genomes Urmite Genomes"/>
        </authorList>
    </citation>
    <scope>NUCLEOTIDE SEQUENCE [LARGE SCALE GENOMIC DNA]</scope>
    <source>
        <strain evidence="12 13">ES2</strain>
    </source>
</reference>
<dbReference type="PROSITE" id="PS50905">
    <property type="entry name" value="FERRITIN_LIKE"/>
    <property type="match status" value="1"/>
</dbReference>
<dbReference type="SUPFAM" id="SSF47240">
    <property type="entry name" value="Ferritin-like"/>
    <property type="match status" value="1"/>
</dbReference>
<feature type="binding site" evidence="8">
    <location>
        <position position="95"/>
    </location>
    <ligand>
        <name>Fe cation</name>
        <dbReference type="ChEBI" id="CHEBI:24875"/>
        <label>1</label>
    </ligand>
</feature>
<proteinExistence type="inferred from homology"/>
<feature type="transmembrane region" description="Helical" evidence="10">
    <location>
        <begin position="12"/>
        <end position="34"/>
    </location>
</feature>
<dbReference type="InterPro" id="IPR008331">
    <property type="entry name" value="Ferritin_DPS_dom"/>
</dbReference>
<evidence type="ECO:0000256" key="3">
    <source>
        <dbReference type="ARBA" id="ARBA00022434"/>
    </source>
</evidence>
<name>A0A098EPN3_9BACL</name>
<keyword evidence="5" id="KW-0560">Oxidoreductase</keyword>
<feature type="binding site" evidence="8">
    <location>
        <position position="136"/>
    </location>
    <ligand>
        <name>Fe cation</name>
        <dbReference type="ChEBI" id="CHEBI:24875"/>
        <label>1</label>
    </ligand>
</feature>
<keyword evidence="3 9" id="KW-0409">Iron storage</keyword>
<keyword evidence="10" id="KW-0812">Transmembrane</keyword>
<sequence>MILNDYHYHLYYSILICFAMIWGMCYIIYIRMILNKEKEDDYMLPSKLVLALNDQFNNELQASHSYTAMAAYFSKKGYHGFANFYLVQAKEEHFHAMKFYEYLVTMDEKPMLQSLSEPKNHYVSAMDVLESSLAQEKEVTSNIYALVTLADELQEHATLSFLDWFIEEQMEEEKMFRDMIARMKHIEEGGEYFLKMDDEFAERKLEG</sequence>
<evidence type="ECO:0000256" key="9">
    <source>
        <dbReference type="RuleBase" id="RU361145"/>
    </source>
</evidence>
<dbReference type="InterPro" id="IPR001519">
    <property type="entry name" value="Ferritin"/>
</dbReference>
<dbReference type="EC" id="1.16.3.2" evidence="9"/>
<dbReference type="STRING" id="1499687.BN1080_03260"/>
<comment type="similarity">
    <text evidence="2 9">Belongs to the ferritin family. Prokaryotic subfamily.</text>
</comment>
<feature type="domain" description="Ferritin-like diiron" evidence="11">
    <location>
        <begin position="42"/>
        <end position="187"/>
    </location>
</feature>
<dbReference type="CDD" id="cd01055">
    <property type="entry name" value="Nonheme_Ferritin"/>
    <property type="match status" value="1"/>
</dbReference>
<comment type="subcellular location">
    <subcellularLocation>
        <location evidence="9">Cytoplasm</location>
    </subcellularLocation>
</comment>
<gene>
    <name evidence="12" type="primary">ftnA</name>
    <name evidence="12" type="ORF">BN1080_03260</name>
</gene>
<dbReference type="Gene3D" id="1.20.1260.10">
    <property type="match status" value="1"/>
</dbReference>
<dbReference type="GO" id="GO:0008198">
    <property type="term" value="F:ferrous iron binding"/>
    <property type="evidence" value="ECO:0007669"/>
    <property type="project" value="TreeGrafter"/>
</dbReference>
<keyword evidence="13" id="KW-1185">Reference proteome</keyword>
<evidence type="ECO:0000256" key="7">
    <source>
        <dbReference type="ARBA" id="ARBA00048035"/>
    </source>
</evidence>
<comment type="catalytic activity">
    <reaction evidence="7 9">
        <text>4 Fe(2+) + O2 + 6 H2O = 4 iron(III) oxide-hydroxide + 12 H(+)</text>
        <dbReference type="Rhea" id="RHEA:11972"/>
        <dbReference type="ChEBI" id="CHEBI:15377"/>
        <dbReference type="ChEBI" id="CHEBI:15378"/>
        <dbReference type="ChEBI" id="CHEBI:15379"/>
        <dbReference type="ChEBI" id="CHEBI:29033"/>
        <dbReference type="ChEBI" id="CHEBI:78619"/>
        <dbReference type="EC" id="1.16.3.2"/>
    </reaction>
</comment>
<evidence type="ECO:0000313" key="13">
    <source>
        <dbReference type="Proteomes" id="UP000043699"/>
    </source>
</evidence>
<dbReference type="EMBL" id="CCXS01000001">
    <property type="protein sequence ID" value="CEG24239.1"/>
    <property type="molecule type" value="Genomic_DNA"/>
</dbReference>
<organism evidence="12 13">
    <name type="scientific">Planococcus massiliensis</name>
    <dbReference type="NCBI Taxonomy" id="1499687"/>
    <lineage>
        <taxon>Bacteria</taxon>
        <taxon>Bacillati</taxon>
        <taxon>Bacillota</taxon>
        <taxon>Bacilli</taxon>
        <taxon>Bacillales</taxon>
        <taxon>Caryophanaceae</taxon>
        <taxon>Planococcus</taxon>
    </lineage>
</organism>
<dbReference type="Proteomes" id="UP000043699">
    <property type="component" value="Unassembled WGS sequence"/>
</dbReference>
<keyword evidence="4 8" id="KW-0479">Metal-binding</keyword>
<evidence type="ECO:0000256" key="6">
    <source>
        <dbReference type="ARBA" id="ARBA00023004"/>
    </source>
</evidence>
<dbReference type="GO" id="GO:0004322">
    <property type="term" value="F:ferroxidase activity"/>
    <property type="evidence" value="ECO:0007669"/>
    <property type="project" value="TreeGrafter"/>
</dbReference>
<evidence type="ECO:0000256" key="10">
    <source>
        <dbReference type="SAM" id="Phobius"/>
    </source>
</evidence>
<evidence type="ECO:0000256" key="2">
    <source>
        <dbReference type="ARBA" id="ARBA00006950"/>
    </source>
</evidence>
<feature type="binding site" evidence="8">
    <location>
        <position position="59"/>
    </location>
    <ligand>
        <name>Fe cation</name>
        <dbReference type="ChEBI" id="CHEBI:24875"/>
        <label>1</label>
    </ligand>
</feature>
<protein>
    <recommendedName>
        <fullName evidence="9">Ferritin</fullName>
        <ecNumber evidence="9">1.16.3.2</ecNumber>
    </recommendedName>
</protein>
<dbReference type="PANTHER" id="PTHR11431">
    <property type="entry name" value="FERRITIN"/>
    <property type="match status" value="1"/>
</dbReference>
<evidence type="ECO:0000256" key="5">
    <source>
        <dbReference type="ARBA" id="ARBA00023002"/>
    </source>
</evidence>
<evidence type="ECO:0000256" key="1">
    <source>
        <dbReference type="ARBA" id="ARBA00002485"/>
    </source>
</evidence>
<dbReference type="InterPro" id="IPR012347">
    <property type="entry name" value="Ferritin-like"/>
</dbReference>
<dbReference type="InterPro" id="IPR009078">
    <property type="entry name" value="Ferritin-like_SF"/>
</dbReference>
<keyword evidence="6 8" id="KW-0408">Iron</keyword>
<comment type="function">
    <text evidence="1 9">Iron-storage protein.</text>
</comment>
<dbReference type="GO" id="GO:0006879">
    <property type="term" value="P:intracellular iron ion homeostasis"/>
    <property type="evidence" value="ECO:0007669"/>
    <property type="project" value="UniProtKB-KW"/>
</dbReference>
<dbReference type="AlphaFoldDB" id="A0A098EPN3"/>
<dbReference type="GO" id="GO:0008199">
    <property type="term" value="F:ferric iron binding"/>
    <property type="evidence" value="ECO:0007669"/>
    <property type="project" value="InterPro"/>
</dbReference>
<evidence type="ECO:0000256" key="4">
    <source>
        <dbReference type="ARBA" id="ARBA00022723"/>
    </source>
</evidence>
<accession>A0A098EPN3</accession>
<dbReference type="GO" id="GO:0006826">
    <property type="term" value="P:iron ion transport"/>
    <property type="evidence" value="ECO:0007669"/>
    <property type="project" value="InterPro"/>
</dbReference>
<dbReference type="Pfam" id="PF00210">
    <property type="entry name" value="Ferritin"/>
    <property type="match status" value="1"/>
</dbReference>
<dbReference type="InterPro" id="IPR041719">
    <property type="entry name" value="Ferritin_prok"/>
</dbReference>
<evidence type="ECO:0000259" key="11">
    <source>
        <dbReference type="PROSITE" id="PS50905"/>
    </source>
</evidence>
<dbReference type="InterPro" id="IPR009040">
    <property type="entry name" value="Ferritin-like_diiron"/>
</dbReference>
<keyword evidence="9" id="KW-0963">Cytoplasm</keyword>